<dbReference type="Proteomes" id="UP000186112">
    <property type="component" value="Unassembled WGS sequence"/>
</dbReference>
<dbReference type="SUPFAM" id="SSF53474">
    <property type="entry name" value="alpha/beta-Hydrolases"/>
    <property type="match status" value="1"/>
</dbReference>
<gene>
    <name evidence="1" type="ORF">TICRE_14920</name>
</gene>
<evidence type="ECO:0008006" key="3">
    <source>
        <dbReference type="Google" id="ProtNLM"/>
    </source>
</evidence>
<evidence type="ECO:0000313" key="1">
    <source>
        <dbReference type="EMBL" id="OLS02536.1"/>
    </source>
</evidence>
<dbReference type="InterPro" id="IPR029058">
    <property type="entry name" value="AB_hydrolase_fold"/>
</dbReference>
<protein>
    <recommendedName>
        <fullName evidence="3">Alpha/beta hydrolase family protein</fullName>
    </recommendedName>
</protein>
<reference evidence="1 2" key="1">
    <citation type="submission" date="2016-02" db="EMBL/GenBank/DDBJ databases">
        <title>Genome sequence of Tissierella creatinophila DSM 6911.</title>
        <authorList>
            <person name="Poehlein A."/>
            <person name="Daniel R."/>
        </authorList>
    </citation>
    <scope>NUCLEOTIDE SEQUENCE [LARGE SCALE GENOMIC DNA]</scope>
    <source>
        <strain evidence="1 2">DSM 6911</strain>
    </source>
</reference>
<keyword evidence="2" id="KW-1185">Reference proteome</keyword>
<accession>A0A1U7M5H5</accession>
<comment type="caution">
    <text evidence="1">The sequence shown here is derived from an EMBL/GenBank/DDBJ whole genome shotgun (WGS) entry which is preliminary data.</text>
</comment>
<dbReference type="EMBL" id="LTDM01000023">
    <property type="protein sequence ID" value="OLS02536.1"/>
    <property type="molecule type" value="Genomic_DNA"/>
</dbReference>
<dbReference type="AlphaFoldDB" id="A0A1U7M5H5"/>
<name>A0A1U7M5H5_TISCR</name>
<sequence>MNIDFNYKKEIPDFVSGYIFKGNNYRCSYIRYKSLYRSPAKGSEQVELYNFQPKSEIKASSLILHGLGSRNIKFLLWIGPHLASAGINTSILILPGNYTRVENNSVSGKSYLYPDIDILYKFWEHGVVDVLSTLDLLEHLNLWKENSILTGYCLGGMISSIVSAIDDRIAHTLFMATGGHIPKILHESPVAAFARRLFATKAFSDYDFDNKDKLYKTYNEQFPLVKTMTKEELFKSEDIHPLFKIDPISYAHFLDKKKITFLDAYFDNTLPLDSRKILYDQMKGGKRRILPISHVTWLPFSYFLGKYILHKVHITDKHSQKNLFKKEKIQDPLDK</sequence>
<organism evidence="1 2">
    <name type="scientific">Tissierella creatinophila DSM 6911</name>
    <dbReference type="NCBI Taxonomy" id="1123403"/>
    <lineage>
        <taxon>Bacteria</taxon>
        <taxon>Bacillati</taxon>
        <taxon>Bacillota</taxon>
        <taxon>Tissierellia</taxon>
        <taxon>Tissierellales</taxon>
        <taxon>Tissierellaceae</taxon>
        <taxon>Tissierella</taxon>
    </lineage>
</organism>
<dbReference type="RefSeq" id="WP_075726675.1">
    <property type="nucleotide sequence ID" value="NZ_LTDM01000023.1"/>
</dbReference>
<dbReference type="Gene3D" id="3.40.50.1820">
    <property type="entry name" value="alpha/beta hydrolase"/>
    <property type="match status" value="1"/>
</dbReference>
<evidence type="ECO:0000313" key="2">
    <source>
        <dbReference type="Proteomes" id="UP000186112"/>
    </source>
</evidence>
<dbReference type="OrthoDB" id="1704934at2"/>
<proteinExistence type="predicted"/>